<keyword evidence="1" id="KW-0812">Transmembrane</keyword>
<keyword evidence="1" id="KW-0472">Membrane</keyword>
<gene>
    <name evidence="2" type="ORF">LS48_08610</name>
</gene>
<evidence type="ECO:0000256" key="1">
    <source>
        <dbReference type="SAM" id="Phobius"/>
    </source>
</evidence>
<organism evidence="2 3">
    <name type="scientific">Aequorivita aquimaris</name>
    <dbReference type="NCBI Taxonomy" id="1548749"/>
    <lineage>
        <taxon>Bacteria</taxon>
        <taxon>Pseudomonadati</taxon>
        <taxon>Bacteroidota</taxon>
        <taxon>Flavobacteriia</taxon>
        <taxon>Flavobacteriales</taxon>
        <taxon>Flavobacteriaceae</taxon>
        <taxon>Aequorivita</taxon>
    </lineage>
</organism>
<evidence type="ECO:0000313" key="2">
    <source>
        <dbReference type="EMBL" id="KXN99117.1"/>
    </source>
</evidence>
<dbReference type="EMBL" id="JRWG01000004">
    <property type="protein sequence ID" value="KXN99117.1"/>
    <property type="molecule type" value="Genomic_DNA"/>
</dbReference>
<keyword evidence="1" id="KW-1133">Transmembrane helix</keyword>
<keyword evidence="3" id="KW-1185">Reference proteome</keyword>
<accession>A0A137RHZ8</accession>
<dbReference type="Proteomes" id="UP000070138">
    <property type="component" value="Unassembled WGS sequence"/>
</dbReference>
<feature type="transmembrane region" description="Helical" evidence="1">
    <location>
        <begin position="111"/>
        <end position="128"/>
    </location>
</feature>
<protein>
    <submittedName>
        <fullName evidence="2">Uncharacterized protein</fullName>
    </submittedName>
</protein>
<evidence type="ECO:0000313" key="3">
    <source>
        <dbReference type="Proteomes" id="UP000070138"/>
    </source>
</evidence>
<comment type="caution">
    <text evidence="2">The sequence shown here is derived from an EMBL/GenBank/DDBJ whole genome shotgun (WGS) entry which is preliminary data.</text>
</comment>
<dbReference type="STRING" id="1548749.LS48_08610"/>
<dbReference type="RefSeq" id="WP_062622005.1">
    <property type="nucleotide sequence ID" value="NZ_JRWG01000004.1"/>
</dbReference>
<dbReference type="AlphaFoldDB" id="A0A137RHZ8"/>
<reference evidence="3" key="1">
    <citation type="submission" date="2014-10" db="EMBL/GenBank/DDBJ databases">
        <title>Genome sequencing of Vitellibacter sp. D-24.</title>
        <authorList>
            <person name="Thevarajoo S."/>
            <person name="Selvaratnam C."/>
            <person name="Goh K.M."/>
            <person name="Chong C.S."/>
        </authorList>
    </citation>
    <scope>NUCLEOTIDE SEQUENCE [LARGE SCALE GENOMIC DNA]</scope>
    <source>
        <strain evidence="3">D-24</strain>
    </source>
</reference>
<name>A0A137RHZ8_9FLAO</name>
<reference evidence="2 3" key="2">
    <citation type="journal article" date="2016" name="Int. J. Syst. Evol. Microbiol.">
        <title>Vitellibacter aquimaris sp. nov., a marine bacterium isolated from seawater.</title>
        <authorList>
            <person name="Thevarajoo S."/>
            <person name="Selvaratnam C."/>
            <person name="Goh K.M."/>
            <person name="Hong K.W."/>
            <person name="Chan X.Y."/>
            <person name="Chan K.G."/>
            <person name="Chong C.S."/>
        </authorList>
    </citation>
    <scope>NUCLEOTIDE SEQUENCE [LARGE SCALE GENOMIC DNA]</scope>
    <source>
        <strain evidence="2 3">D-24</strain>
    </source>
</reference>
<sequence length="229" mass="26594">MALRQEEDLGNMNPSKSRLATVLSNYIDENQHFQFGERRLRDYHNEAMADEQVEIKQPAVLEGLASFLGYEDYTQFVIRIKEIKKDTSTLEAEKKTAGDFRFKNFIRSHKISLAIILIALVVIFSVMASKQQRWMEWDGNNYVETPFDADKLSKGELKAYKEDRIASFKLIKPDCNTVFFNPNGSVRVWYSKNKDGSLDFFSDYGLHPITGKTLKPITKYIIDKYICYQ</sequence>
<proteinExistence type="predicted"/>